<dbReference type="Pfam" id="PF01575">
    <property type="entry name" value="MaoC_dehydratas"/>
    <property type="match status" value="1"/>
</dbReference>
<evidence type="ECO:0000259" key="1">
    <source>
        <dbReference type="Pfam" id="PF01575"/>
    </source>
</evidence>
<dbReference type="InterPro" id="IPR029069">
    <property type="entry name" value="HotDog_dom_sf"/>
</dbReference>
<keyword evidence="3" id="KW-1185">Reference proteome</keyword>
<dbReference type="InterPro" id="IPR002539">
    <property type="entry name" value="MaoC-like_dom"/>
</dbReference>
<dbReference type="EMBL" id="JAQOMS010000002">
    <property type="protein sequence ID" value="MDC2887868.1"/>
    <property type="molecule type" value="Genomic_DNA"/>
</dbReference>
<organism evidence="2 3">
    <name type="scientific">Psychrosphaera algicola</name>
    <dbReference type="NCBI Taxonomy" id="3023714"/>
    <lineage>
        <taxon>Bacteria</taxon>
        <taxon>Pseudomonadati</taxon>
        <taxon>Pseudomonadota</taxon>
        <taxon>Gammaproteobacteria</taxon>
        <taxon>Alteromonadales</taxon>
        <taxon>Pseudoalteromonadaceae</taxon>
        <taxon>Psychrosphaera</taxon>
    </lineage>
</organism>
<accession>A0ABT5F8K3</accession>
<feature type="domain" description="MaoC-like" evidence="1">
    <location>
        <begin position="2"/>
        <end position="65"/>
    </location>
</feature>
<dbReference type="Gene3D" id="3.10.129.10">
    <property type="entry name" value="Hotdog Thioesterase"/>
    <property type="match status" value="1"/>
</dbReference>
<evidence type="ECO:0000313" key="2">
    <source>
        <dbReference type="EMBL" id="MDC2887868.1"/>
    </source>
</evidence>
<protein>
    <submittedName>
        <fullName evidence="2">MaoC/PaaZ C-terminal domain-containing protein</fullName>
    </submittedName>
</protein>
<gene>
    <name evidence="2" type="ORF">PN838_02235</name>
</gene>
<sequence length="101" mass="11850">MSKDFNPIHLHPALAKQFGLKRALIHGMFNLHFSLKHILKSRTEKVSSIKVQFNRPCFLPNQIFLKNYTDTNEYGLFGKDQTERFLKIEIEDLVTQQTESK</sequence>
<comment type="caution">
    <text evidence="2">The sequence shown here is derived from an EMBL/GenBank/DDBJ whole genome shotgun (WGS) entry which is preliminary data.</text>
</comment>
<dbReference type="SUPFAM" id="SSF54637">
    <property type="entry name" value="Thioesterase/thiol ester dehydrase-isomerase"/>
    <property type="match status" value="1"/>
</dbReference>
<dbReference type="Proteomes" id="UP001528411">
    <property type="component" value="Unassembled WGS sequence"/>
</dbReference>
<dbReference type="PANTHER" id="PTHR43841">
    <property type="entry name" value="3-HYDROXYACYL-THIOESTER DEHYDRATASE HTDX-RELATED"/>
    <property type="match status" value="1"/>
</dbReference>
<dbReference type="PANTHER" id="PTHR43841:SF1">
    <property type="entry name" value="3-HYDROXYACYL-THIOESTER DEHYDRATASE X"/>
    <property type="match status" value="1"/>
</dbReference>
<reference evidence="2 3" key="1">
    <citation type="submission" date="2023-01" db="EMBL/GenBank/DDBJ databases">
        <title>Psychrosphaera sp. nov., isolated from marine algae.</title>
        <authorList>
            <person name="Bayburt H."/>
            <person name="Choi B.J."/>
            <person name="Kim J.M."/>
            <person name="Choi D.G."/>
            <person name="Jeon C.O."/>
        </authorList>
    </citation>
    <scope>NUCLEOTIDE SEQUENCE [LARGE SCALE GENOMIC DNA]</scope>
    <source>
        <strain evidence="2 3">G1-22</strain>
    </source>
</reference>
<evidence type="ECO:0000313" key="3">
    <source>
        <dbReference type="Proteomes" id="UP001528411"/>
    </source>
</evidence>
<proteinExistence type="predicted"/>
<name>A0ABT5F8K3_9GAMM</name>
<dbReference type="RefSeq" id="WP_272179641.1">
    <property type="nucleotide sequence ID" value="NZ_JAQOMS010000002.1"/>
</dbReference>